<feature type="chain" id="PRO_5044759828" description="Peptidase C1A papain C-terminal domain-containing protein" evidence="4">
    <location>
        <begin position="18"/>
        <end position="811"/>
    </location>
</feature>
<evidence type="ECO:0000256" key="4">
    <source>
        <dbReference type="SAM" id="SignalP"/>
    </source>
</evidence>
<dbReference type="AlphaFoldDB" id="A0ABD3Q3A9"/>
<feature type="signal peptide" evidence="4">
    <location>
        <begin position="1"/>
        <end position="17"/>
    </location>
</feature>
<feature type="domain" description="Peptidase C1A papain C-terminal" evidence="5">
    <location>
        <begin position="569"/>
        <end position="810"/>
    </location>
</feature>
<evidence type="ECO:0000256" key="2">
    <source>
        <dbReference type="ARBA" id="ARBA00023145"/>
    </source>
</evidence>
<name>A0ABD3Q3A9_9STRA</name>
<dbReference type="InterPro" id="IPR039417">
    <property type="entry name" value="Peptidase_C1A_papain-like"/>
</dbReference>
<comment type="caution">
    <text evidence="7">The sequence shown here is derived from an EMBL/GenBank/DDBJ whole genome shotgun (WGS) entry which is preliminary data.</text>
</comment>
<dbReference type="InterPro" id="IPR000668">
    <property type="entry name" value="Peptidase_C1A_C"/>
</dbReference>
<keyword evidence="2" id="KW-0865">Zymogen</keyword>
<feature type="region of interest" description="Disordered" evidence="3">
    <location>
        <begin position="371"/>
        <end position="391"/>
    </location>
</feature>
<dbReference type="CDD" id="cd02248">
    <property type="entry name" value="Peptidase_C1A"/>
    <property type="match status" value="1"/>
</dbReference>
<dbReference type="SMART" id="SM00848">
    <property type="entry name" value="Inhibitor_I29"/>
    <property type="match status" value="1"/>
</dbReference>
<dbReference type="Pfam" id="PF08246">
    <property type="entry name" value="Inhibitor_I29"/>
    <property type="match status" value="1"/>
</dbReference>
<evidence type="ECO:0000313" key="7">
    <source>
        <dbReference type="EMBL" id="KAL3794803.1"/>
    </source>
</evidence>
<dbReference type="InterPro" id="IPR013128">
    <property type="entry name" value="Peptidase_C1A"/>
</dbReference>
<dbReference type="Proteomes" id="UP001530315">
    <property type="component" value="Unassembled WGS sequence"/>
</dbReference>
<dbReference type="InterPro" id="IPR013201">
    <property type="entry name" value="Prot_inhib_I29"/>
</dbReference>
<keyword evidence="8" id="KW-1185">Reference proteome</keyword>
<dbReference type="InterPro" id="IPR038765">
    <property type="entry name" value="Papain-like_cys_pep_sf"/>
</dbReference>
<reference evidence="7 8" key="1">
    <citation type="submission" date="2024-10" db="EMBL/GenBank/DDBJ databases">
        <title>Updated reference genomes for cyclostephanoid diatoms.</title>
        <authorList>
            <person name="Roberts W.R."/>
            <person name="Alverson A.J."/>
        </authorList>
    </citation>
    <scope>NUCLEOTIDE SEQUENCE [LARGE SCALE GENOMIC DNA]</scope>
    <source>
        <strain evidence="7 8">AJA276-08</strain>
    </source>
</reference>
<evidence type="ECO:0000259" key="6">
    <source>
        <dbReference type="SMART" id="SM00848"/>
    </source>
</evidence>
<dbReference type="InterPro" id="IPR025660">
    <property type="entry name" value="Pept_his_AS"/>
</dbReference>
<evidence type="ECO:0000256" key="3">
    <source>
        <dbReference type="SAM" id="MobiDB-lite"/>
    </source>
</evidence>
<feature type="compositionally biased region" description="Acidic residues" evidence="3">
    <location>
        <begin position="554"/>
        <end position="563"/>
    </location>
</feature>
<sequence>MMMSVIALSAISMLVAAQFDTAESFRVVQSTFSIASVPSGVARSPPAARSTSIVTALDGMLDGWGDGGGGRGGEDGANSVEIPPELRDEIAKAESNTPAARDRQRRIVAYFVLTITGITLAFSNAFLSDLRYGEGAPSADLAYYGFGWVQDNFVTSFLFMNKIGGALGLLGAGLCGTLAEVEIRSKKESIEKIWAEMQRRQSLKEGKKKRRSQAAQSSSRKDMTGRQKKRMSALEELLEEDEPAMIQDAVEQTQIMADDGSTEEVVVEENNDNGGILGAIAGFYKKADSMAASQALLLNKELEDRGILEKITDETGLRVVGKNSAPERRDRGGSDEDVEIVVEDAFVHVTTMQWSKSLLVATLTGTAALRSRGEDDSAPPAPPAVGLPPLRNIRHHPSSLVLSSSFPDPATHSLFESWKVEWGRTYAGLGEDERALRKSIWLDNHERIRSHNNNNNNNEDGGGSSGYTLAHNDFSDITVDEFRRRFRLGGYGPGARGGRPTMGRVDGRSGLLGASAPVGSSSRDGGGAVRPSRRGMTTEAAAVGLPPSLPGHDDDGDGGDGDDAPVSSVPEYKDWRDEGAVTSVKNQASKRCHAMSYYNESHPFVAWILLTSRFVYRRIVISLFMSFAYGPPPRCWAFSAVGAIEGARLSMQQLIDCDMTDLGCDGGLMDQAFQYDEDAVGLCALAEYPFAYHRHWFYGCSRYMPYCTPLSSTRVRKFVDVNKTEADLMAAIATQPVAVAVAATDDWQFYSGGIYDKGCDDPDDTDHAVLAVGYGHYDPKTDPDATADGAEGDYWLIKNSWGEGWGLNGCE</sequence>
<evidence type="ECO:0000259" key="5">
    <source>
        <dbReference type="SMART" id="SM00645"/>
    </source>
</evidence>
<evidence type="ECO:0000313" key="8">
    <source>
        <dbReference type="Proteomes" id="UP001530315"/>
    </source>
</evidence>
<comment type="similarity">
    <text evidence="1">Belongs to the peptidase C1 family.</text>
</comment>
<organism evidence="7 8">
    <name type="scientific">Stephanodiscus triporus</name>
    <dbReference type="NCBI Taxonomy" id="2934178"/>
    <lineage>
        <taxon>Eukaryota</taxon>
        <taxon>Sar</taxon>
        <taxon>Stramenopiles</taxon>
        <taxon>Ochrophyta</taxon>
        <taxon>Bacillariophyta</taxon>
        <taxon>Coscinodiscophyceae</taxon>
        <taxon>Thalassiosirophycidae</taxon>
        <taxon>Stephanodiscales</taxon>
        <taxon>Stephanodiscaceae</taxon>
        <taxon>Stephanodiscus</taxon>
    </lineage>
</organism>
<proteinExistence type="inferred from homology"/>
<dbReference type="EMBL" id="JALLAZ020000452">
    <property type="protein sequence ID" value="KAL3794803.1"/>
    <property type="molecule type" value="Genomic_DNA"/>
</dbReference>
<accession>A0ABD3Q3A9</accession>
<feature type="region of interest" description="Disordered" evidence="3">
    <location>
        <begin position="201"/>
        <end position="232"/>
    </location>
</feature>
<feature type="region of interest" description="Disordered" evidence="3">
    <location>
        <begin position="448"/>
        <end position="469"/>
    </location>
</feature>
<gene>
    <name evidence="7" type="ORF">ACHAW5_005224</name>
</gene>
<evidence type="ECO:0000256" key="1">
    <source>
        <dbReference type="ARBA" id="ARBA00008455"/>
    </source>
</evidence>
<dbReference type="PROSITE" id="PS00639">
    <property type="entry name" value="THIOL_PROTEASE_HIS"/>
    <property type="match status" value="1"/>
</dbReference>
<dbReference type="SUPFAM" id="SSF54001">
    <property type="entry name" value="Cysteine proteinases"/>
    <property type="match status" value="2"/>
</dbReference>
<dbReference type="PANTHER" id="PTHR12411">
    <property type="entry name" value="CYSTEINE PROTEASE FAMILY C1-RELATED"/>
    <property type="match status" value="1"/>
</dbReference>
<dbReference type="Gene3D" id="1.10.287.2250">
    <property type="match status" value="1"/>
</dbReference>
<dbReference type="Pfam" id="PF00112">
    <property type="entry name" value="Peptidase_C1"/>
    <property type="match status" value="1"/>
</dbReference>
<evidence type="ECO:0008006" key="9">
    <source>
        <dbReference type="Google" id="ProtNLM"/>
    </source>
</evidence>
<dbReference type="Gene3D" id="3.90.70.10">
    <property type="entry name" value="Cysteine proteinases"/>
    <property type="match status" value="1"/>
</dbReference>
<feature type="domain" description="Cathepsin propeptide inhibitor" evidence="6">
    <location>
        <begin position="415"/>
        <end position="482"/>
    </location>
</feature>
<feature type="region of interest" description="Disordered" evidence="3">
    <location>
        <begin position="489"/>
        <end position="571"/>
    </location>
</feature>
<keyword evidence="4" id="KW-0732">Signal</keyword>
<dbReference type="SMART" id="SM00645">
    <property type="entry name" value="Pept_C1"/>
    <property type="match status" value="1"/>
</dbReference>
<protein>
    <recommendedName>
        <fullName evidence="9">Peptidase C1A papain C-terminal domain-containing protein</fullName>
    </recommendedName>
</protein>